<dbReference type="GO" id="GO:0000155">
    <property type="term" value="F:phosphorelay sensor kinase activity"/>
    <property type="evidence" value="ECO:0007669"/>
    <property type="project" value="InterPro"/>
</dbReference>
<evidence type="ECO:0000256" key="10">
    <source>
        <dbReference type="ARBA" id="ARBA00023136"/>
    </source>
</evidence>
<evidence type="ECO:0000256" key="7">
    <source>
        <dbReference type="ARBA" id="ARBA00022692"/>
    </source>
</evidence>
<evidence type="ECO:0000313" key="17">
    <source>
        <dbReference type="Proteomes" id="UP000255000"/>
    </source>
</evidence>
<dbReference type="RefSeq" id="WP_019964732.1">
    <property type="nucleotide sequence ID" value="NZ_UGSK01000001.1"/>
</dbReference>
<dbReference type="GO" id="GO:0005886">
    <property type="term" value="C:plasma membrane"/>
    <property type="evidence" value="ECO:0007669"/>
    <property type="project" value="UniProtKB-SubCell"/>
</dbReference>
<dbReference type="SMART" id="SM00388">
    <property type="entry name" value="HisKA"/>
    <property type="match status" value="1"/>
</dbReference>
<dbReference type="Pfam" id="PF17202">
    <property type="entry name" value="sCache_3_3"/>
    <property type="match status" value="1"/>
</dbReference>
<evidence type="ECO:0000259" key="14">
    <source>
        <dbReference type="PROSITE" id="PS50109"/>
    </source>
</evidence>
<dbReference type="InterPro" id="IPR029151">
    <property type="entry name" value="Sensor-like_sf"/>
</dbReference>
<organism evidence="16 17">
    <name type="scientific">Pannonibacter phragmitetus</name>
    <dbReference type="NCBI Taxonomy" id="121719"/>
    <lineage>
        <taxon>Bacteria</taxon>
        <taxon>Pseudomonadati</taxon>
        <taxon>Pseudomonadota</taxon>
        <taxon>Alphaproteobacteria</taxon>
        <taxon>Hyphomicrobiales</taxon>
        <taxon>Stappiaceae</taxon>
        <taxon>Pannonibacter</taxon>
    </lineage>
</organism>
<dbReference type="Proteomes" id="UP000255000">
    <property type="component" value="Unassembled WGS sequence"/>
</dbReference>
<keyword evidence="9 13" id="KW-1133">Transmembrane helix</keyword>
<dbReference type="InterPro" id="IPR036890">
    <property type="entry name" value="HATPase_C_sf"/>
</dbReference>
<feature type="domain" description="HAMP" evidence="15">
    <location>
        <begin position="354"/>
        <end position="413"/>
    </location>
</feature>
<evidence type="ECO:0000313" key="16">
    <source>
        <dbReference type="EMBL" id="SUB01450.1"/>
    </source>
</evidence>
<evidence type="ECO:0000256" key="11">
    <source>
        <dbReference type="SAM" id="Coils"/>
    </source>
</evidence>
<dbReference type="InterPro" id="IPR003660">
    <property type="entry name" value="HAMP_dom"/>
</dbReference>
<evidence type="ECO:0000256" key="13">
    <source>
        <dbReference type="SAM" id="Phobius"/>
    </source>
</evidence>
<dbReference type="InterPro" id="IPR036097">
    <property type="entry name" value="HisK_dim/P_sf"/>
</dbReference>
<evidence type="ECO:0000256" key="12">
    <source>
        <dbReference type="SAM" id="MobiDB-lite"/>
    </source>
</evidence>
<feature type="transmembrane region" description="Helical" evidence="13">
    <location>
        <begin position="21"/>
        <end position="44"/>
    </location>
</feature>
<feature type="transmembrane region" description="Helical" evidence="13">
    <location>
        <begin position="331"/>
        <end position="353"/>
    </location>
</feature>
<keyword evidence="10 13" id="KW-0472">Membrane</keyword>
<keyword evidence="5" id="KW-0597">Phosphoprotein</keyword>
<comment type="catalytic activity">
    <reaction evidence="1">
        <text>ATP + protein L-histidine = ADP + protein N-phospho-L-histidine.</text>
        <dbReference type="EC" id="2.7.13.3"/>
    </reaction>
</comment>
<dbReference type="InterPro" id="IPR033463">
    <property type="entry name" value="sCache_3"/>
</dbReference>
<protein>
    <recommendedName>
        <fullName evidence="3">histidine kinase</fullName>
        <ecNumber evidence="3">2.7.13.3</ecNumber>
    </recommendedName>
</protein>
<keyword evidence="6 16" id="KW-0808">Transferase</keyword>
<dbReference type="Gene3D" id="3.30.565.10">
    <property type="entry name" value="Histidine kinase-like ATPase, C-terminal domain"/>
    <property type="match status" value="1"/>
</dbReference>
<dbReference type="EC" id="2.7.13.3" evidence="3"/>
<keyword evidence="8" id="KW-0418">Kinase</keyword>
<sequence>MSEPAAPLERVRPSRSVRFRLLAIALLPMLVIVPLVAGGIMLRWNTKFSEVLINKVSADLTIARQYLARLMETNGERLTAIAQSARFQSAASRPALADLLAQEKTSLGLDYLYLTDASGALIAASSPDLRLPEQSSPVIASALEGSARTGITILSGPDLERLSPELAARARLDIVPTANAAPSPRKTEDRGMVILAATPVTLADGRKAALTGGLLLNQNLVFIDTINDLVYRQGSLPEGSEGTATLFLDDVRISTNVRLFEGKRALGTRVSDAVRKTVLDDGITWRASAFVVNDWYISAYEPILDSEGQRAGMLYVGFLETPFTQARQQTVLLVVLALLAIGTITVPIFLRWARAIFRPLEKMAGTISRVEAGDMGARTHAPQPQGGGAGQDEITRVAHLLDHLLDLVQERDAALRQWNEQLNARVAERTRELEQSNLQLEAATRQLIVSEKLAAIGEITAGVAHEINNPVAVIQGNLDVLQQVMGDRAVEAATEFRLLDEQVHRIHLIVTRLLQFARPEEFAGWTERTDPAEALEGCLPLVQHLLKKADVSVTLEPFSTRQVLINRTELQQVLINLIVNAVHAMPGGGRLRLACEDAEEAGLSGVRFTVADTGTGMSAEVQARIFEPFFTTRPAPGTTGSGSSSGTGSSATGSGLGLSICQKLVERQNGRITVQSTPGGGTTFTIFLPEAV</sequence>
<dbReference type="SUPFAM" id="SSF103190">
    <property type="entry name" value="Sensory domain-like"/>
    <property type="match status" value="1"/>
</dbReference>
<evidence type="ECO:0000256" key="4">
    <source>
        <dbReference type="ARBA" id="ARBA00022475"/>
    </source>
</evidence>
<evidence type="ECO:0000256" key="9">
    <source>
        <dbReference type="ARBA" id="ARBA00022989"/>
    </source>
</evidence>
<evidence type="ECO:0000256" key="2">
    <source>
        <dbReference type="ARBA" id="ARBA00004651"/>
    </source>
</evidence>
<proteinExistence type="predicted"/>
<evidence type="ECO:0000256" key="1">
    <source>
        <dbReference type="ARBA" id="ARBA00000085"/>
    </source>
</evidence>
<dbReference type="PRINTS" id="PR00344">
    <property type="entry name" value="BCTRLSENSOR"/>
</dbReference>
<keyword evidence="7 13" id="KW-0812">Transmembrane</keyword>
<dbReference type="PROSITE" id="PS50109">
    <property type="entry name" value="HIS_KIN"/>
    <property type="match status" value="1"/>
</dbReference>
<evidence type="ECO:0000256" key="8">
    <source>
        <dbReference type="ARBA" id="ARBA00022777"/>
    </source>
</evidence>
<evidence type="ECO:0000256" key="3">
    <source>
        <dbReference type="ARBA" id="ARBA00012438"/>
    </source>
</evidence>
<dbReference type="AlphaFoldDB" id="A0A378ZXA0"/>
<dbReference type="InterPro" id="IPR004358">
    <property type="entry name" value="Sig_transdc_His_kin-like_C"/>
</dbReference>
<dbReference type="Pfam" id="PF02518">
    <property type="entry name" value="HATPase_c"/>
    <property type="match status" value="1"/>
</dbReference>
<dbReference type="SUPFAM" id="SSF47384">
    <property type="entry name" value="Homodimeric domain of signal transducing histidine kinase"/>
    <property type="match status" value="1"/>
</dbReference>
<feature type="region of interest" description="Disordered" evidence="12">
    <location>
        <begin position="631"/>
        <end position="653"/>
    </location>
</feature>
<dbReference type="SUPFAM" id="SSF55874">
    <property type="entry name" value="ATPase domain of HSP90 chaperone/DNA topoisomerase II/histidine kinase"/>
    <property type="match status" value="1"/>
</dbReference>
<name>A0A378ZXA0_9HYPH</name>
<dbReference type="InterPro" id="IPR003594">
    <property type="entry name" value="HATPase_dom"/>
</dbReference>
<dbReference type="PANTHER" id="PTHR43065:SF22">
    <property type="entry name" value="HISTIDINE KINASE"/>
    <property type="match status" value="1"/>
</dbReference>
<evidence type="ECO:0000259" key="15">
    <source>
        <dbReference type="PROSITE" id="PS50885"/>
    </source>
</evidence>
<comment type="subcellular location">
    <subcellularLocation>
        <location evidence="2">Cell membrane</location>
        <topology evidence="2">Multi-pass membrane protein</topology>
    </subcellularLocation>
</comment>
<keyword evidence="11" id="KW-0175">Coiled coil</keyword>
<dbReference type="Pfam" id="PF00512">
    <property type="entry name" value="HisKA"/>
    <property type="match status" value="1"/>
</dbReference>
<dbReference type="Gene3D" id="1.10.287.130">
    <property type="match status" value="1"/>
</dbReference>
<dbReference type="PROSITE" id="PS50885">
    <property type="entry name" value="HAMP"/>
    <property type="match status" value="1"/>
</dbReference>
<accession>A0A378ZXA0</accession>
<evidence type="ECO:0000256" key="5">
    <source>
        <dbReference type="ARBA" id="ARBA00022553"/>
    </source>
</evidence>
<feature type="coiled-coil region" evidence="11">
    <location>
        <begin position="419"/>
        <end position="446"/>
    </location>
</feature>
<evidence type="ECO:0000256" key="6">
    <source>
        <dbReference type="ARBA" id="ARBA00022679"/>
    </source>
</evidence>
<dbReference type="PANTHER" id="PTHR43065">
    <property type="entry name" value="SENSOR HISTIDINE KINASE"/>
    <property type="match status" value="1"/>
</dbReference>
<reference evidence="16 17" key="1">
    <citation type="submission" date="2018-06" db="EMBL/GenBank/DDBJ databases">
        <authorList>
            <consortium name="Pathogen Informatics"/>
            <person name="Doyle S."/>
        </authorList>
    </citation>
    <scope>NUCLEOTIDE SEQUENCE [LARGE SCALE GENOMIC DNA]</scope>
    <source>
        <strain evidence="16 17">NCTC13350</strain>
    </source>
</reference>
<keyword evidence="4" id="KW-1003">Cell membrane</keyword>
<dbReference type="CDD" id="cd00082">
    <property type="entry name" value="HisKA"/>
    <property type="match status" value="1"/>
</dbReference>
<feature type="domain" description="Histidine kinase" evidence="14">
    <location>
        <begin position="462"/>
        <end position="692"/>
    </location>
</feature>
<dbReference type="OrthoDB" id="7568856at2"/>
<gene>
    <name evidence="16" type="primary">dctB_1</name>
    <name evidence="16" type="ORF">NCTC13350_02390</name>
</gene>
<dbReference type="InterPro" id="IPR003661">
    <property type="entry name" value="HisK_dim/P_dom"/>
</dbReference>
<dbReference type="SMART" id="SM00387">
    <property type="entry name" value="HATPase_c"/>
    <property type="match status" value="1"/>
</dbReference>
<dbReference type="EMBL" id="UGSK01000001">
    <property type="protein sequence ID" value="SUB01450.1"/>
    <property type="molecule type" value="Genomic_DNA"/>
</dbReference>
<dbReference type="InterPro" id="IPR005467">
    <property type="entry name" value="His_kinase_dom"/>
</dbReference>
<dbReference type="Gene3D" id="6.10.340.10">
    <property type="match status" value="1"/>
</dbReference>